<dbReference type="GO" id="GO:0051256">
    <property type="term" value="P:mitotic spindle midzone assembly"/>
    <property type="evidence" value="ECO:0007669"/>
    <property type="project" value="TreeGrafter"/>
</dbReference>
<dbReference type="InParanoid" id="A0A3P8VK53"/>
<dbReference type="RefSeq" id="XP_008335315.1">
    <property type="nucleotide sequence ID" value="XM_008337093.3"/>
</dbReference>
<evidence type="ECO:0000313" key="2">
    <source>
        <dbReference type="Ensembl" id="ENSCSEP00000014644.1"/>
    </source>
</evidence>
<dbReference type="GeneTree" id="ENSGT00390000009453"/>
<dbReference type="Gene3D" id="1.20.58.1520">
    <property type="match status" value="1"/>
</dbReference>
<dbReference type="GO" id="GO:0008017">
    <property type="term" value="F:microtubule binding"/>
    <property type="evidence" value="ECO:0007669"/>
    <property type="project" value="InterPro"/>
</dbReference>
<dbReference type="KEGG" id="csem:103398461"/>
<proteinExistence type="predicted"/>
<dbReference type="STRING" id="244447.ENSCSEP00000014644"/>
<dbReference type="OrthoDB" id="642895at2759"/>
<dbReference type="PANTHER" id="PTHR19321:SF1">
    <property type="entry name" value="PROTEIN REGULATOR OF CYTOKINESIS 1"/>
    <property type="match status" value="1"/>
</dbReference>
<name>A0A3P8VK53_CYNSE</name>
<feature type="region of interest" description="Disordered" evidence="1">
    <location>
        <begin position="473"/>
        <end position="502"/>
    </location>
</feature>
<feature type="compositionally biased region" description="Low complexity" evidence="1">
    <location>
        <begin position="602"/>
        <end position="613"/>
    </location>
</feature>
<reference evidence="2" key="1">
    <citation type="submission" date="2025-08" db="UniProtKB">
        <authorList>
            <consortium name="Ensembl"/>
        </authorList>
    </citation>
    <scope>IDENTIFICATION</scope>
</reference>
<evidence type="ECO:0000313" key="3">
    <source>
        <dbReference type="Proteomes" id="UP000265120"/>
    </source>
</evidence>
<dbReference type="InterPro" id="IPR007145">
    <property type="entry name" value="MAP65_Ase1_PRC1"/>
</dbReference>
<dbReference type="Proteomes" id="UP000265120">
    <property type="component" value="Unassembled WGS sequence"/>
</dbReference>
<dbReference type="OMA" id="QLHGIYD"/>
<feature type="compositionally biased region" description="Low complexity" evidence="1">
    <location>
        <begin position="490"/>
        <end position="502"/>
    </location>
</feature>
<dbReference type="CTD" id="393203"/>
<organism evidence="2 3">
    <name type="scientific">Cynoglossus semilaevis</name>
    <name type="common">Tongue sole</name>
    <dbReference type="NCBI Taxonomy" id="244447"/>
    <lineage>
        <taxon>Eukaryota</taxon>
        <taxon>Metazoa</taxon>
        <taxon>Chordata</taxon>
        <taxon>Craniata</taxon>
        <taxon>Vertebrata</taxon>
        <taxon>Euteleostomi</taxon>
        <taxon>Actinopterygii</taxon>
        <taxon>Neopterygii</taxon>
        <taxon>Teleostei</taxon>
        <taxon>Neoteleostei</taxon>
        <taxon>Acanthomorphata</taxon>
        <taxon>Carangaria</taxon>
        <taxon>Pleuronectiformes</taxon>
        <taxon>Pleuronectoidei</taxon>
        <taxon>Cynoglossidae</taxon>
        <taxon>Cynoglossinae</taxon>
        <taxon>Cynoglossus</taxon>
    </lineage>
</organism>
<dbReference type="GeneID" id="103398461"/>
<dbReference type="PANTHER" id="PTHR19321">
    <property type="entry name" value="PROTEIN REGULATOR OF CYTOKINESIS 1 PRC1-RELATED"/>
    <property type="match status" value="1"/>
</dbReference>
<protein>
    <submittedName>
        <fullName evidence="2">Protein regulator of cytokinesis 1b</fullName>
    </submittedName>
</protein>
<feature type="region of interest" description="Disordered" evidence="1">
    <location>
        <begin position="520"/>
        <end position="539"/>
    </location>
</feature>
<keyword evidence="3" id="KW-1185">Reference proteome</keyword>
<dbReference type="GO" id="GO:1990023">
    <property type="term" value="C:mitotic spindle midzone"/>
    <property type="evidence" value="ECO:0007669"/>
    <property type="project" value="TreeGrafter"/>
</dbReference>
<reference evidence="2" key="2">
    <citation type="submission" date="2025-09" db="UniProtKB">
        <authorList>
            <consortium name="Ensembl"/>
        </authorList>
    </citation>
    <scope>IDENTIFICATION</scope>
</reference>
<evidence type="ECO:0000256" key="1">
    <source>
        <dbReference type="SAM" id="MobiDB-lite"/>
    </source>
</evidence>
<feature type="region of interest" description="Disordered" evidence="1">
    <location>
        <begin position="545"/>
        <end position="570"/>
    </location>
</feature>
<sequence length="613" mass="71206">MRKSEVLAAESVSCLNKALCHLKDIWEEIGIPEDQRLQRTSVVKNHIKNLLEMMIKEEESLKQRIISSVQTCRAEMRKLCLELHLPLFEEEEGISMVQEEKNIRTQVDALVKEKTRRMLQLKELLEQDQDLCDILCSVAYGIALDSVPTVEELENFSQHIANQSAEKAKRYAEFMDLKRQITAYMEELDHIPESSFEKDVVCEDEDSFCLSRDNITALKLLLCQLEERKVEIEAKCESYRERMQRLWDRLQVPQEERSVFNEHMVTSRKRNLDALKAEVQRLEDLKLLNIRNVTDAIRSEIAVFWEKCFFSSGQQQEFTPYFSEDFTEDLLSQHDAEIQRLKQHYEAHKELFDGVHQWEDSWRLYLELEKKATDPTRFTNRGGNLLKEEKQRSELHKSLPKLEKKLKAQIDDWESEAGHEFLVNGQKFLQYVEQQWELHRTEKEKEKFERHLKKSKQTEEDMLYGTTVRTPTKRRFLGTNTPNKSRKMINSTSSLSSANSNSTMRSVYGGTVCRSPLARPPLSANKYPQQRTPGCGKPPHPRMLYCNKENETQPKGTPGSGALLTTPSPQRNFSMASIASTYSEFVRDLVNNEPVPSSETCPRPLTPRSSSTS</sequence>
<dbReference type="GO" id="GO:0005737">
    <property type="term" value="C:cytoplasm"/>
    <property type="evidence" value="ECO:0007669"/>
    <property type="project" value="TreeGrafter"/>
</dbReference>
<accession>A0A3P8VK53</accession>
<feature type="region of interest" description="Disordered" evidence="1">
    <location>
        <begin position="592"/>
        <end position="613"/>
    </location>
</feature>
<dbReference type="Pfam" id="PF03999">
    <property type="entry name" value="MAP65_ASE1"/>
    <property type="match status" value="1"/>
</dbReference>
<dbReference type="Ensembl" id="ENSCSET00000014823.1">
    <property type="protein sequence ID" value="ENSCSEP00000014644.1"/>
    <property type="gene ID" value="ENSCSEG00000009428.1"/>
</dbReference>
<dbReference type="AlphaFoldDB" id="A0A3P8VK53"/>